<protein>
    <submittedName>
        <fullName evidence="1">Uncharacterized protein</fullName>
    </submittedName>
</protein>
<organism evidence="1 2">
    <name type="scientific">Actinomadura macrotermitis</name>
    <dbReference type="NCBI Taxonomy" id="2585200"/>
    <lineage>
        <taxon>Bacteria</taxon>
        <taxon>Bacillati</taxon>
        <taxon>Actinomycetota</taxon>
        <taxon>Actinomycetes</taxon>
        <taxon>Streptosporangiales</taxon>
        <taxon>Thermomonosporaceae</taxon>
        <taxon>Actinomadura</taxon>
    </lineage>
</organism>
<proteinExistence type="predicted"/>
<name>A0A7K0C8G2_9ACTN</name>
<dbReference type="OrthoDB" id="4842880at2"/>
<dbReference type="Proteomes" id="UP000487268">
    <property type="component" value="Unassembled WGS sequence"/>
</dbReference>
<reference evidence="1 2" key="1">
    <citation type="submission" date="2019-10" db="EMBL/GenBank/DDBJ databases">
        <title>Actinomadura rubteroloni sp. nov. and Actinomadura macrotermitis sp. nov., isolated from the gut of fungus growing-termite Macrotermes natalensis.</title>
        <authorList>
            <person name="Benndorf R."/>
            <person name="Martin K."/>
            <person name="Kuefner M."/>
            <person name="De Beer W."/>
            <person name="Kaster A.-K."/>
            <person name="Vollmers J."/>
            <person name="Poulsen M."/>
            <person name="Beemelmanns C."/>
        </authorList>
    </citation>
    <scope>NUCLEOTIDE SEQUENCE [LARGE SCALE GENOMIC DNA]</scope>
    <source>
        <strain evidence="1 2">RB68</strain>
    </source>
</reference>
<dbReference type="EMBL" id="WEGH01000007">
    <property type="protein sequence ID" value="MQY09759.1"/>
    <property type="molecule type" value="Genomic_DNA"/>
</dbReference>
<gene>
    <name evidence="1" type="ORF">ACRB68_78880</name>
</gene>
<dbReference type="RefSeq" id="WP_153541991.1">
    <property type="nucleotide sequence ID" value="NZ_WEGH01000007.1"/>
</dbReference>
<evidence type="ECO:0000313" key="2">
    <source>
        <dbReference type="Proteomes" id="UP000487268"/>
    </source>
</evidence>
<keyword evidence="2" id="KW-1185">Reference proteome</keyword>
<dbReference type="AlphaFoldDB" id="A0A7K0C8G2"/>
<sequence length="151" mass="16446">MNPGVAQLSTLGRLWRSLAAAAVIGALFYTSSYGTDDDFPIGPMSQFAFSVKSDGGEINSHWLEADTVAGTHVKLSMDAVGAGMKRAEVEGQMGRFVRDPSLLQGIADAQRRLRPDAPRLTRIYVVSQVKTLEHGRVVAVRTSNRVSWDVR</sequence>
<accession>A0A7K0C8G2</accession>
<evidence type="ECO:0000313" key="1">
    <source>
        <dbReference type="EMBL" id="MQY09759.1"/>
    </source>
</evidence>
<comment type="caution">
    <text evidence="1">The sequence shown here is derived from an EMBL/GenBank/DDBJ whole genome shotgun (WGS) entry which is preliminary data.</text>
</comment>